<dbReference type="AlphaFoldDB" id="A0A3S7J9D8"/>
<dbReference type="Pfam" id="PF04321">
    <property type="entry name" value="RmlD_sub_bind"/>
    <property type="match status" value="1"/>
</dbReference>
<name>A0A3S7J9D8_9PROT</name>
<accession>A0A3S7J9D8</accession>
<keyword evidence="6 8" id="KW-0560">Oxidoreductase</keyword>
<organism evidence="8 9">
    <name type="scientific">Candidatus Kinetoplastidibacterium kentomonadis</name>
    <dbReference type="NCBI Taxonomy" id="1576550"/>
    <lineage>
        <taxon>Bacteria</taxon>
        <taxon>Pseudomonadati</taxon>
        <taxon>Pseudomonadota</taxon>
        <taxon>Betaproteobacteria</taxon>
        <taxon>Candidatus Kinetoplastidibacterium</taxon>
    </lineage>
</organism>
<evidence type="ECO:0000256" key="3">
    <source>
        <dbReference type="ARBA" id="ARBA00012929"/>
    </source>
</evidence>
<comment type="cofactor">
    <cofactor evidence="6">
        <name>Mg(2+)</name>
        <dbReference type="ChEBI" id="CHEBI:18420"/>
    </cofactor>
    <text evidence="6">Binds 1 Mg(2+) ion per monomer.</text>
</comment>
<dbReference type="PANTHER" id="PTHR10491">
    <property type="entry name" value="DTDP-4-DEHYDRORHAMNOSE REDUCTASE"/>
    <property type="match status" value="1"/>
</dbReference>
<dbReference type="InterPro" id="IPR029903">
    <property type="entry name" value="RmlD-like-bd"/>
</dbReference>
<dbReference type="InterPro" id="IPR005913">
    <property type="entry name" value="dTDP_dehydrorham_reduct"/>
</dbReference>
<evidence type="ECO:0000256" key="4">
    <source>
        <dbReference type="ARBA" id="ARBA00017099"/>
    </source>
</evidence>
<evidence type="ECO:0000256" key="6">
    <source>
        <dbReference type="RuleBase" id="RU364082"/>
    </source>
</evidence>
<dbReference type="GO" id="GO:0008831">
    <property type="term" value="F:dTDP-4-dehydrorhamnose reductase activity"/>
    <property type="evidence" value="ECO:0007669"/>
    <property type="project" value="UniProtKB-EC"/>
</dbReference>
<proteinExistence type="inferred from homology"/>
<comment type="function">
    <text evidence="6">Catalyzes the reduction of dTDP-6-deoxy-L-lyxo-4-hexulose to yield dTDP-L-rhamnose.</text>
</comment>
<dbReference type="EC" id="1.1.1.133" evidence="3 6"/>
<gene>
    <name evidence="8" type="primary">rfbD</name>
    <name evidence="8" type="ORF">CKSOR_00153</name>
</gene>
<dbReference type="RefSeq" id="WP_108673708.1">
    <property type="nucleotide sequence ID" value="NZ_CP025628.1"/>
</dbReference>
<dbReference type="Proteomes" id="UP000266796">
    <property type="component" value="Chromosome"/>
</dbReference>
<evidence type="ECO:0000313" key="9">
    <source>
        <dbReference type="Proteomes" id="UP000266796"/>
    </source>
</evidence>
<dbReference type="Gene3D" id="3.90.25.10">
    <property type="entry name" value="UDP-galactose 4-epimerase, domain 1"/>
    <property type="match status" value="1"/>
</dbReference>
<reference evidence="8 9" key="1">
    <citation type="journal article" date="2018" name="Parasitology">
        <title>The reduced genome of Candidatus Kinetoplastibacterium sorsogonicusi, the endosymbiont of Kentomonas sorsogonicus (Trypanosomatidae): loss of the haem-synthesis pathway.</title>
        <authorList>
            <person name="Silva F.M."/>
            <person name="Kostygov A.Y."/>
            <person name="Spodareva V.V."/>
            <person name="Butenko A."/>
            <person name="Tossou R."/>
            <person name="Lukes J."/>
            <person name="Yurchenko V."/>
            <person name="Alves J.M.P."/>
        </authorList>
    </citation>
    <scope>NUCLEOTIDE SEQUENCE [LARGE SCALE GENOMIC DNA]</scope>
    <source>
        <strain evidence="8 9">MF-08</strain>
    </source>
</reference>
<dbReference type="Gene3D" id="3.40.50.720">
    <property type="entry name" value="NAD(P)-binding Rossmann-like Domain"/>
    <property type="match status" value="1"/>
</dbReference>
<evidence type="ECO:0000256" key="2">
    <source>
        <dbReference type="ARBA" id="ARBA00010944"/>
    </source>
</evidence>
<evidence type="ECO:0000313" key="8">
    <source>
        <dbReference type="EMBL" id="AWD32287.1"/>
    </source>
</evidence>
<protein>
    <recommendedName>
        <fullName evidence="4 6">dTDP-4-dehydrorhamnose reductase</fullName>
        <ecNumber evidence="3 6">1.1.1.133</ecNumber>
    </recommendedName>
</protein>
<dbReference type="InterPro" id="IPR036291">
    <property type="entry name" value="NAD(P)-bd_dom_sf"/>
</dbReference>
<keyword evidence="6" id="KW-0521">NADP</keyword>
<dbReference type="EMBL" id="CP025628">
    <property type="protein sequence ID" value="AWD32287.1"/>
    <property type="molecule type" value="Genomic_DNA"/>
</dbReference>
<comment type="catalytic activity">
    <reaction evidence="5 6">
        <text>dTDP-beta-L-rhamnose + NADP(+) = dTDP-4-dehydro-beta-L-rhamnose + NADPH + H(+)</text>
        <dbReference type="Rhea" id="RHEA:21796"/>
        <dbReference type="ChEBI" id="CHEBI:15378"/>
        <dbReference type="ChEBI" id="CHEBI:57510"/>
        <dbReference type="ChEBI" id="CHEBI:57783"/>
        <dbReference type="ChEBI" id="CHEBI:58349"/>
        <dbReference type="ChEBI" id="CHEBI:62830"/>
        <dbReference type="EC" id="1.1.1.133"/>
    </reaction>
</comment>
<evidence type="ECO:0000256" key="5">
    <source>
        <dbReference type="ARBA" id="ARBA00048200"/>
    </source>
</evidence>
<dbReference type="KEGG" id="kso:CKSOR_00153"/>
<evidence type="ECO:0000259" key="7">
    <source>
        <dbReference type="Pfam" id="PF04321"/>
    </source>
</evidence>
<dbReference type="UniPathway" id="UPA00124"/>
<dbReference type="GO" id="GO:0019305">
    <property type="term" value="P:dTDP-rhamnose biosynthetic process"/>
    <property type="evidence" value="ECO:0007669"/>
    <property type="project" value="UniProtKB-UniPathway"/>
</dbReference>
<sequence length="294" mass="34301">MKILLIGSNGRLGKALKYKIKKLNVNIVQINRKDINLYYAKNLIEKLNIIKPDIIINAAAFTNVDQAELSPKYVFMLNTYLVSILAKYSYENGILIIHYSTNYVFDGNKKDLYNENDRTNPINIYGYSKYLSENNIFISKSKYLIFRFGWLISNYKNNLVTNIINSLLTDKILSINYNQIIVPTHVDIIVDITIIFIIYYINNININIGLYHISPLGRVNIYNLSCYILDYMNFLDIKTKIDKNNIIINNNNKINLRPYNACLNSSKIKKLLRINIPHWKIGVNKVINQFFKSY</sequence>
<keyword evidence="9" id="KW-1185">Reference proteome</keyword>
<evidence type="ECO:0000256" key="1">
    <source>
        <dbReference type="ARBA" id="ARBA00004781"/>
    </source>
</evidence>
<dbReference type="OrthoDB" id="9803892at2"/>
<comment type="similarity">
    <text evidence="2 6">Belongs to the dTDP-4-dehydrorhamnose reductase family.</text>
</comment>
<dbReference type="SUPFAM" id="SSF51735">
    <property type="entry name" value="NAD(P)-binding Rossmann-fold domains"/>
    <property type="match status" value="1"/>
</dbReference>
<comment type="pathway">
    <text evidence="1 6">Carbohydrate biosynthesis; dTDP-L-rhamnose biosynthesis.</text>
</comment>
<dbReference type="PANTHER" id="PTHR10491:SF4">
    <property type="entry name" value="METHIONINE ADENOSYLTRANSFERASE 2 SUBUNIT BETA"/>
    <property type="match status" value="1"/>
</dbReference>
<feature type="domain" description="RmlD-like substrate binding" evidence="7">
    <location>
        <begin position="1"/>
        <end position="290"/>
    </location>
</feature>